<gene>
    <name evidence="2" type="ORF">JYZ213_LOCUS22645</name>
    <name evidence="3" type="ORF">OXD698_LOCUS13242</name>
</gene>
<feature type="compositionally biased region" description="Low complexity" evidence="1">
    <location>
        <begin position="423"/>
        <end position="443"/>
    </location>
</feature>
<feature type="region of interest" description="Disordered" evidence="1">
    <location>
        <begin position="258"/>
        <end position="307"/>
    </location>
</feature>
<dbReference type="Proteomes" id="UP000663844">
    <property type="component" value="Unassembled WGS sequence"/>
</dbReference>
<feature type="compositionally biased region" description="Polar residues" evidence="1">
    <location>
        <begin position="258"/>
        <end position="298"/>
    </location>
</feature>
<sequence length="443" mass="50017">MWYPSQQQHHNQQQRWHGYNHHLSTQQQQQQQNYSRTSYYCNSDESLTTNQATTTYVVSRNDENESFIHYHQNRPDDVYATGTDYYVTTSTGSYSDEMSSSSLPYHSPNTHWNPVIAAPTKTFIMTNSTNQNHITNVTPSSSPTSSSSSPSSPSSSSSSSACWDWLLYPPEIYSHLYIPSSSFIQQQPQDEDFDLLASLPTWLLALLYPSMKQIYTTDDENDSDQEISSLNNNYDEPLLSINVDKKINHVSSNLSLSSENTVSGQKLQQNRSSTPDTDDGYQSASDASRSDYSQQSSLHYDHHNSKDDITINVPSSLMPRRISYAAAVKPITTPIITNNKTSPLTTPIIKTKNNSSSSSSLITNDLLNNNGQKLKFIAPRFERMHHAKQYPSTTTTTTTTIHRDSSSSSSSTSLTNRTQIRSNNNNNNHNNQRNYVLNSTRRR</sequence>
<proteinExistence type="predicted"/>
<protein>
    <submittedName>
        <fullName evidence="2">Uncharacterized protein</fullName>
    </submittedName>
</protein>
<evidence type="ECO:0000313" key="4">
    <source>
        <dbReference type="Proteomes" id="UP000663845"/>
    </source>
</evidence>
<dbReference type="Proteomes" id="UP000663845">
    <property type="component" value="Unassembled WGS sequence"/>
</dbReference>
<feature type="region of interest" description="Disordered" evidence="1">
    <location>
        <begin position="131"/>
        <end position="158"/>
    </location>
</feature>
<comment type="caution">
    <text evidence="2">The sequence shown here is derived from an EMBL/GenBank/DDBJ whole genome shotgun (WGS) entry which is preliminary data.</text>
</comment>
<evidence type="ECO:0000313" key="3">
    <source>
        <dbReference type="EMBL" id="CAF3715145.1"/>
    </source>
</evidence>
<feature type="region of interest" description="Disordered" evidence="1">
    <location>
        <begin position="386"/>
        <end position="443"/>
    </location>
</feature>
<evidence type="ECO:0000313" key="2">
    <source>
        <dbReference type="EMBL" id="CAF1124111.1"/>
    </source>
</evidence>
<reference evidence="2" key="1">
    <citation type="submission" date="2021-02" db="EMBL/GenBank/DDBJ databases">
        <authorList>
            <person name="Nowell W R."/>
        </authorList>
    </citation>
    <scope>NUCLEOTIDE SEQUENCE</scope>
</reference>
<evidence type="ECO:0000256" key="1">
    <source>
        <dbReference type="SAM" id="MobiDB-lite"/>
    </source>
</evidence>
<dbReference type="EMBL" id="CAJOAZ010000799">
    <property type="protein sequence ID" value="CAF3715145.1"/>
    <property type="molecule type" value="Genomic_DNA"/>
</dbReference>
<feature type="compositionally biased region" description="Low complexity" evidence="1">
    <location>
        <begin position="138"/>
        <end position="158"/>
    </location>
</feature>
<name>A0A814QV48_9BILA</name>
<accession>A0A814QV48</accession>
<dbReference type="EMBL" id="CAJNOG010000259">
    <property type="protein sequence ID" value="CAF1124111.1"/>
    <property type="molecule type" value="Genomic_DNA"/>
</dbReference>
<feature type="compositionally biased region" description="Low complexity" evidence="1">
    <location>
        <begin position="392"/>
        <end position="415"/>
    </location>
</feature>
<dbReference type="AlphaFoldDB" id="A0A814QV48"/>
<organism evidence="2 4">
    <name type="scientific">Adineta steineri</name>
    <dbReference type="NCBI Taxonomy" id="433720"/>
    <lineage>
        <taxon>Eukaryota</taxon>
        <taxon>Metazoa</taxon>
        <taxon>Spiralia</taxon>
        <taxon>Gnathifera</taxon>
        <taxon>Rotifera</taxon>
        <taxon>Eurotatoria</taxon>
        <taxon>Bdelloidea</taxon>
        <taxon>Adinetida</taxon>
        <taxon>Adinetidae</taxon>
        <taxon>Adineta</taxon>
    </lineage>
</organism>